<evidence type="ECO:0000256" key="5">
    <source>
        <dbReference type="ARBA" id="ARBA00022496"/>
    </source>
</evidence>
<evidence type="ECO:0000256" key="3">
    <source>
        <dbReference type="ARBA" id="ARBA00022448"/>
    </source>
</evidence>
<keyword evidence="12" id="KW-0675">Receptor</keyword>
<reference evidence="16 17" key="1">
    <citation type="submission" date="2016-08" db="EMBL/GenBank/DDBJ databases">
        <title>Evolution of the type three secretion system and type three effector repertoires in Xanthomonas.</title>
        <authorList>
            <person name="Merda D."/>
            <person name="Briand M."/>
            <person name="Bosis E."/>
            <person name="Rousseau C."/>
            <person name="Portier P."/>
            <person name="Jacques M.-A."/>
            <person name="Fischer-Le Saux M."/>
        </authorList>
    </citation>
    <scope>NUCLEOTIDE SEQUENCE [LARGE SCALE GENOMIC DNA]</scope>
    <source>
        <strain evidence="16 17">CFBP 4691</strain>
    </source>
</reference>
<evidence type="ECO:0000256" key="7">
    <source>
        <dbReference type="ARBA" id="ARBA00022729"/>
    </source>
</evidence>
<evidence type="ECO:0000256" key="12">
    <source>
        <dbReference type="ARBA" id="ARBA00023170"/>
    </source>
</evidence>
<dbReference type="GO" id="GO:0009279">
    <property type="term" value="C:cell outer membrane"/>
    <property type="evidence" value="ECO:0007669"/>
    <property type="project" value="UniProtKB-SubCell"/>
</dbReference>
<evidence type="ECO:0000256" key="6">
    <source>
        <dbReference type="ARBA" id="ARBA00022692"/>
    </source>
</evidence>
<protein>
    <recommendedName>
        <fullName evidence="15">TonB-dependent receptor plug domain-containing protein</fullName>
    </recommendedName>
</protein>
<proteinExistence type="inferred from homology"/>
<dbReference type="PROSITE" id="PS52016">
    <property type="entry name" value="TONB_DEPENDENT_REC_3"/>
    <property type="match status" value="1"/>
</dbReference>
<comment type="subcellular location">
    <subcellularLocation>
        <location evidence="1 14">Cell outer membrane</location>
        <topology evidence="1 14">Multi-pass membrane protein</topology>
    </subcellularLocation>
</comment>
<dbReference type="Proteomes" id="UP000239898">
    <property type="component" value="Unassembled WGS sequence"/>
</dbReference>
<dbReference type="RefSeq" id="WP_128419833.1">
    <property type="nucleotide sequence ID" value="NZ_CP049017.1"/>
</dbReference>
<name>A0A2S6ZGR9_9XANT</name>
<evidence type="ECO:0000259" key="15">
    <source>
        <dbReference type="Pfam" id="PF07715"/>
    </source>
</evidence>
<evidence type="ECO:0000256" key="11">
    <source>
        <dbReference type="ARBA" id="ARBA00023136"/>
    </source>
</evidence>
<evidence type="ECO:0000256" key="14">
    <source>
        <dbReference type="PROSITE-ProRule" id="PRU01360"/>
    </source>
</evidence>
<keyword evidence="5" id="KW-0410">Iron transport</keyword>
<dbReference type="GO" id="GO:0015344">
    <property type="term" value="F:siderophore uptake transmembrane transporter activity"/>
    <property type="evidence" value="ECO:0007669"/>
    <property type="project" value="TreeGrafter"/>
</dbReference>
<dbReference type="PANTHER" id="PTHR32552:SF89">
    <property type="entry name" value="CATECHOLATE SIDEROPHORE RECEPTOR FIU"/>
    <property type="match status" value="1"/>
</dbReference>
<dbReference type="InterPro" id="IPR012910">
    <property type="entry name" value="Plug_dom"/>
</dbReference>
<evidence type="ECO:0000256" key="4">
    <source>
        <dbReference type="ARBA" id="ARBA00022452"/>
    </source>
</evidence>
<comment type="similarity">
    <text evidence="2 14">Belongs to the TonB-dependent receptor family.</text>
</comment>
<dbReference type="AlphaFoldDB" id="A0A2S6ZGR9"/>
<keyword evidence="13 14" id="KW-0998">Cell outer membrane</keyword>
<evidence type="ECO:0000256" key="9">
    <source>
        <dbReference type="ARBA" id="ARBA00023065"/>
    </source>
</evidence>
<dbReference type="GO" id="GO:0015891">
    <property type="term" value="P:siderophore transport"/>
    <property type="evidence" value="ECO:0007669"/>
    <property type="project" value="UniProtKB-ARBA"/>
</dbReference>
<sequence length="300" mass="31633">MTPRATPLASALLLAQPASDLAQSSDRTPDQATDLDRINVEQDRAPIASTPRFAAPLIDTPRSVGVIPQAVIQETAAATLLEALRTVPGITFGAGEGGNPNGDRPFIRGFDAESSIFVDGVRRSGSQSRETFAIDQIEVTKGPSSAHTGRGSVGGSINLVSKTAKRADFITGSMGVDTDDYARATVDINQTLGDSAAWRIAAMSQGNDIPDRGGPQNKRWGMAPSLAFGLGADTIASIGYSHLDTHNLPDSGLPDSNPFADNGDGSPIKVAHDTYYGCYRLRDRDFQRGKNDVGTIKPLP</sequence>
<dbReference type="PANTHER" id="PTHR32552">
    <property type="entry name" value="FERRICHROME IRON RECEPTOR-RELATED"/>
    <property type="match status" value="1"/>
</dbReference>
<keyword evidence="7" id="KW-0732">Signal</keyword>
<keyword evidence="17" id="KW-1185">Reference proteome</keyword>
<evidence type="ECO:0000256" key="10">
    <source>
        <dbReference type="ARBA" id="ARBA00023077"/>
    </source>
</evidence>
<dbReference type="EMBL" id="MIGX01000026">
    <property type="protein sequence ID" value="PPT91451.1"/>
    <property type="molecule type" value="Genomic_DNA"/>
</dbReference>
<feature type="domain" description="TonB-dependent receptor plug" evidence="15">
    <location>
        <begin position="57"/>
        <end position="155"/>
    </location>
</feature>
<dbReference type="OrthoDB" id="9790771at2"/>
<dbReference type="Gene3D" id="2.40.170.20">
    <property type="entry name" value="TonB-dependent receptor, beta-barrel domain"/>
    <property type="match status" value="1"/>
</dbReference>
<dbReference type="InterPro" id="IPR036942">
    <property type="entry name" value="Beta-barrel_TonB_sf"/>
</dbReference>
<comment type="caution">
    <text evidence="16">The sequence shown here is derived from an EMBL/GenBank/DDBJ whole genome shotgun (WGS) entry which is preliminary data.</text>
</comment>
<evidence type="ECO:0000256" key="1">
    <source>
        <dbReference type="ARBA" id="ARBA00004571"/>
    </source>
</evidence>
<keyword evidence="9" id="KW-0406">Ion transport</keyword>
<keyword evidence="10" id="KW-0798">TonB box</keyword>
<evidence type="ECO:0000313" key="16">
    <source>
        <dbReference type="EMBL" id="PPT91451.1"/>
    </source>
</evidence>
<accession>A0A2S6ZGR9</accession>
<dbReference type="Pfam" id="PF07715">
    <property type="entry name" value="Plug"/>
    <property type="match status" value="1"/>
</dbReference>
<organism evidence="16 17">
    <name type="scientific">Xanthomonas theicola</name>
    <dbReference type="NCBI Taxonomy" id="56464"/>
    <lineage>
        <taxon>Bacteria</taxon>
        <taxon>Pseudomonadati</taxon>
        <taxon>Pseudomonadota</taxon>
        <taxon>Gammaproteobacteria</taxon>
        <taxon>Lysobacterales</taxon>
        <taxon>Lysobacteraceae</taxon>
        <taxon>Xanthomonas</taxon>
    </lineage>
</organism>
<evidence type="ECO:0000256" key="8">
    <source>
        <dbReference type="ARBA" id="ARBA00023004"/>
    </source>
</evidence>
<keyword evidence="11 14" id="KW-0472">Membrane</keyword>
<keyword evidence="4 14" id="KW-1134">Transmembrane beta strand</keyword>
<keyword evidence="3 14" id="KW-0813">Transport</keyword>
<dbReference type="FunFam" id="2.170.130.10:FF:000001">
    <property type="entry name" value="Catecholate siderophore TonB-dependent receptor"/>
    <property type="match status" value="1"/>
</dbReference>
<evidence type="ECO:0000256" key="13">
    <source>
        <dbReference type="ARBA" id="ARBA00023237"/>
    </source>
</evidence>
<dbReference type="SUPFAM" id="SSF56935">
    <property type="entry name" value="Porins"/>
    <property type="match status" value="1"/>
</dbReference>
<dbReference type="InterPro" id="IPR039426">
    <property type="entry name" value="TonB-dep_rcpt-like"/>
</dbReference>
<dbReference type="Gene3D" id="2.170.130.10">
    <property type="entry name" value="TonB-dependent receptor, plug domain"/>
    <property type="match status" value="1"/>
</dbReference>
<keyword evidence="8" id="KW-0408">Iron</keyword>
<evidence type="ECO:0000313" key="17">
    <source>
        <dbReference type="Proteomes" id="UP000239898"/>
    </source>
</evidence>
<evidence type="ECO:0000256" key="2">
    <source>
        <dbReference type="ARBA" id="ARBA00009810"/>
    </source>
</evidence>
<gene>
    <name evidence="16" type="ORF">XthCFBP4691_07470</name>
</gene>
<keyword evidence="6 14" id="KW-0812">Transmembrane</keyword>
<dbReference type="InterPro" id="IPR037066">
    <property type="entry name" value="Plug_dom_sf"/>
</dbReference>